<keyword evidence="1 2" id="KW-0238">DNA-binding</keyword>
<dbReference type="InterPro" id="IPR050109">
    <property type="entry name" value="HTH-type_TetR-like_transc_reg"/>
</dbReference>
<dbReference type="SUPFAM" id="SSF48498">
    <property type="entry name" value="Tetracyclin repressor-like, C-terminal domain"/>
    <property type="match status" value="1"/>
</dbReference>
<proteinExistence type="predicted"/>
<evidence type="ECO:0000313" key="4">
    <source>
        <dbReference type="EMBL" id="MBO2461355.1"/>
    </source>
</evidence>
<dbReference type="PANTHER" id="PTHR30055:SF219">
    <property type="entry name" value="TRANSCRIPTIONAL REGULATORY PROTEIN"/>
    <property type="match status" value="1"/>
</dbReference>
<name>A0ABS3RX85_9ACTN</name>
<dbReference type="Gene3D" id="1.10.357.10">
    <property type="entry name" value="Tetracycline Repressor, domain 2"/>
    <property type="match status" value="1"/>
</dbReference>
<dbReference type="InterPro" id="IPR009057">
    <property type="entry name" value="Homeodomain-like_sf"/>
</dbReference>
<sequence>MGNREDLLAGAKRCLYEKGYARTTIRDITAAAGGVSMAAIGYHFGSKEALLNEALAQASGEWGRQLGEALAAAPLGPGATAAERFEVAWNHITGSFAEHQRLWTATFDVIGQLPHVPSLREQLAAGLSEARLGLAQVLGGLDPDADPDTAWAVGGFYQALLTGVMAQYLIDPDRAPTGRDLARALQRIATDGGT</sequence>
<dbReference type="Pfam" id="PF00440">
    <property type="entry name" value="TetR_N"/>
    <property type="match status" value="1"/>
</dbReference>
<evidence type="ECO:0000259" key="3">
    <source>
        <dbReference type="PROSITE" id="PS50977"/>
    </source>
</evidence>
<dbReference type="EMBL" id="JAGEPF010000017">
    <property type="protein sequence ID" value="MBO2461355.1"/>
    <property type="molecule type" value="Genomic_DNA"/>
</dbReference>
<dbReference type="RefSeq" id="WP_208244713.1">
    <property type="nucleotide sequence ID" value="NZ_JAGEPF010000017.1"/>
</dbReference>
<evidence type="ECO:0000256" key="2">
    <source>
        <dbReference type="PROSITE-ProRule" id="PRU00335"/>
    </source>
</evidence>
<dbReference type="InterPro" id="IPR036271">
    <property type="entry name" value="Tet_transcr_reg_TetR-rel_C_sf"/>
</dbReference>
<gene>
    <name evidence="4" type="ORF">J4709_27605</name>
</gene>
<dbReference type="SUPFAM" id="SSF46689">
    <property type="entry name" value="Homeodomain-like"/>
    <property type="match status" value="1"/>
</dbReference>
<dbReference type="PROSITE" id="PS50977">
    <property type="entry name" value="HTH_TETR_2"/>
    <property type="match status" value="1"/>
</dbReference>
<accession>A0ABS3RX85</accession>
<dbReference type="Proteomes" id="UP000680206">
    <property type="component" value="Unassembled WGS sequence"/>
</dbReference>
<evidence type="ECO:0000256" key="1">
    <source>
        <dbReference type="ARBA" id="ARBA00023125"/>
    </source>
</evidence>
<protein>
    <submittedName>
        <fullName evidence="4">TetR/AcrR family transcriptional regulator</fullName>
    </submittedName>
</protein>
<comment type="caution">
    <text evidence="4">The sequence shown here is derived from an EMBL/GenBank/DDBJ whole genome shotgun (WGS) entry which is preliminary data.</text>
</comment>
<dbReference type="InterPro" id="IPR001647">
    <property type="entry name" value="HTH_TetR"/>
</dbReference>
<dbReference type="PANTHER" id="PTHR30055">
    <property type="entry name" value="HTH-TYPE TRANSCRIPTIONAL REGULATOR RUTR"/>
    <property type="match status" value="1"/>
</dbReference>
<evidence type="ECO:0000313" key="5">
    <source>
        <dbReference type="Proteomes" id="UP000680206"/>
    </source>
</evidence>
<keyword evidence="5" id="KW-1185">Reference proteome</keyword>
<reference evidence="4 5" key="1">
    <citation type="submission" date="2021-03" db="EMBL/GenBank/DDBJ databases">
        <title>Actinomadura violae sp. nov., isolated from lichen in Thailand.</title>
        <authorList>
            <person name="Kanchanasin P."/>
            <person name="Saeng-In P."/>
            <person name="Phongsopitanun W."/>
            <person name="Yuki M."/>
            <person name="Kudo T."/>
            <person name="Ohkuma M."/>
            <person name="Tanasupawat S."/>
        </authorList>
    </citation>
    <scope>NUCLEOTIDE SEQUENCE [LARGE SCALE GENOMIC DNA]</scope>
    <source>
        <strain evidence="4 5">LCR2-06</strain>
    </source>
</reference>
<feature type="domain" description="HTH tetR-type" evidence="3">
    <location>
        <begin position="1"/>
        <end position="62"/>
    </location>
</feature>
<feature type="DNA-binding region" description="H-T-H motif" evidence="2">
    <location>
        <begin position="25"/>
        <end position="44"/>
    </location>
</feature>
<organism evidence="4 5">
    <name type="scientific">Actinomadura violacea</name>
    <dbReference type="NCBI Taxonomy" id="2819934"/>
    <lineage>
        <taxon>Bacteria</taxon>
        <taxon>Bacillati</taxon>
        <taxon>Actinomycetota</taxon>
        <taxon>Actinomycetes</taxon>
        <taxon>Streptosporangiales</taxon>
        <taxon>Thermomonosporaceae</taxon>
        <taxon>Actinomadura</taxon>
    </lineage>
</organism>